<feature type="region of interest" description="Disordered" evidence="1">
    <location>
        <begin position="26"/>
        <end position="51"/>
    </location>
</feature>
<keyword evidence="2" id="KW-0732">Signal</keyword>
<sequence length="393" mass="40404">MAAEPLLLVAGAAFCRVPVRALEQGGENRVDDDLNGKKHPQHDARQLPGAAGMGAQQVGGLRLLLVARNVGDEVDKVAGREQQAEDGDGGRAGTRDSLGDDAEGEPDEGGDDAGELGLFEEAGAEQRHGRHGDAGEDEEGNDDGVADVCPDEDAVHDGGDDPAGQVGDDEGVVVGEEPGQLAVPLGPDGHHGVNQLRHANLALGGDEARHVVADADKRHDEGDAEKVDKGPLRVVPVAVGALIRGGVNDDGAKAPARRPDRALADVANVGLATEASRVSAGRRDGLGDGVEDPVNGAALRVVPRVDEDDGVAAAGRVGEGVGERGYGLRAADAVLVVGVCEFLAEAEVQRGNDGEDERRVQGRDKVALDDDFERLVAQRGYLAVEIHDGGGGV</sequence>
<comment type="caution">
    <text evidence="3">The sequence shown here is derived from an EMBL/GenBank/DDBJ whole genome shotgun (WGS) entry which is preliminary data.</text>
</comment>
<evidence type="ECO:0000313" key="3">
    <source>
        <dbReference type="EMBL" id="PMB73611.1"/>
    </source>
</evidence>
<organism evidence="3 4">
    <name type="scientific">Beauveria bassiana</name>
    <name type="common">White muscardine disease fungus</name>
    <name type="synonym">Tritirachium shiotae</name>
    <dbReference type="NCBI Taxonomy" id="176275"/>
    <lineage>
        <taxon>Eukaryota</taxon>
        <taxon>Fungi</taxon>
        <taxon>Dikarya</taxon>
        <taxon>Ascomycota</taxon>
        <taxon>Pezizomycotina</taxon>
        <taxon>Sordariomycetes</taxon>
        <taxon>Hypocreomycetidae</taxon>
        <taxon>Hypocreales</taxon>
        <taxon>Cordycipitaceae</taxon>
        <taxon>Beauveria</taxon>
    </lineage>
</organism>
<protein>
    <submittedName>
        <fullName evidence="3">Uncharacterized protein</fullName>
    </submittedName>
</protein>
<feature type="signal peptide" evidence="2">
    <location>
        <begin position="1"/>
        <end position="21"/>
    </location>
</feature>
<name>A0A2N6P257_BEABA</name>
<feature type="compositionally biased region" description="Basic and acidic residues" evidence="1">
    <location>
        <begin position="124"/>
        <end position="134"/>
    </location>
</feature>
<accession>A0A2N6P257</accession>
<feature type="compositionally biased region" description="Acidic residues" evidence="1">
    <location>
        <begin position="99"/>
        <end position="114"/>
    </location>
</feature>
<dbReference type="Proteomes" id="UP000235728">
    <property type="component" value="Unassembled WGS sequence"/>
</dbReference>
<feature type="region of interest" description="Disordered" evidence="1">
    <location>
        <begin position="74"/>
        <end position="172"/>
    </location>
</feature>
<dbReference type="AlphaFoldDB" id="A0A2N6P257"/>
<dbReference type="EMBL" id="MRVG01000001">
    <property type="protein sequence ID" value="PMB73611.1"/>
    <property type="molecule type" value="Genomic_DNA"/>
</dbReference>
<evidence type="ECO:0000313" key="4">
    <source>
        <dbReference type="Proteomes" id="UP000235728"/>
    </source>
</evidence>
<feature type="chain" id="PRO_5014600870" evidence="2">
    <location>
        <begin position="22"/>
        <end position="393"/>
    </location>
</feature>
<feature type="compositionally biased region" description="Basic and acidic residues" evidence="1">
    <location>
        <begin position="26"/>
        <end position="45"/>
    </location>
</feature>
<proteinExistence type="predicted"/>
<gene>
    <name evidence="3" type="ORF">BM221_001034</name>
</gene>
<evidence type="ECO:0000256" key="2">
    <source>
        <dbReference type="SAM" id="SignalP"/>
    </source>
</evidence>
<reference evidence="3 4" key="1">
    <citation type="journal article" date="2016" name="Appl. Microbiol. Biotechnol.">
        <title>Characterization of T-DNA insertion mutants with decreased virulence in the entomopathogenic fungus Beauveria bassiana JEF-007.</title>
        <authorList>
            <person name="Kim S."/>
            <person name="Lee S.J."/>
            <person name="Nai Y.S."/>
            <person name="Yu J.S."/>
            <person name="Lee M.R."/>
            <person name="Yang Y.T."/>
            <person name="Kim J.S."/>
        </authorList>
    </citation>
    <scope>NUCLEOTIDE SEQUENCE [LARGE SCALE GENOMIC DNA]</scope>
    <source>
        <strain evidence="3 4">JEF-007</strain>
    </source>
</reference>
<feature type="compositionally biased region" description="Acidic residues" evidence="1">
    <location>
        <begin position="135"/>
        <end position="152"/>
    </location>
</feature>
<feature type="compositionally biased region" description="Basic and acidic residues" evidence="1">
    <location>
        <begin position="74"/>
        <end position="83"/>
    </location>
</feature>
<evidence type="ECO:0000256" key="1">
    <source>
        <dbReference type="SAM" id="MobiDB-lite"/>
    </source>
</evidence>